<feature type="compositionally biased region" description="Basic residues" evidence="1">
    <location>
        <begin position="976"/>
        <end position="987"/>
    </location>
</feature>
<dbReference type="GO" id="GO:0016887">
    <property type="term" value="F:ATP hydrolysis activity"/>
    <property type="evidence" value="ECO:0007669"/>
    <property type="project" value="InterPro"/>
</dbReference>
<feature type="compositionally biased region" description="Basic and acidic residues" evidence="1">
    <location>
        <begin position="1230"/>
        <end position="1245"/>
    </location>
</feature>
<dbReference type="Pfam" id="PF00004">
    <property type="entry name" value="AAA"/>
    <property type="match status" value="1"/>
</dbReference>
<comment type="caution">
    <text evidence="3">The sequence shown here is derived from an EMBL/GenBank/DDBJ whole genome shotgun (WGS) entry which is preliminary data.</text>
</comment>
<evidence type="ECO:0000313" key="3">
    <source>
        <dbReference type="EMBL" id="KAK1805175.1"/>
    </source>
</evidence>
<feature type="region of interest" description="Disordered" evidence="1">
    <location>
        <begin position="646"/>
        <end position="665"/>
    </location>
</feature>
<feature type="region of interest" description="Disordered" evidence="1">
    <location>
        <begin position="1066"/>
        <end position="1088"/>
    </location>
</feature>
<evidence type="ECO:0000313" key="4">
    <source>
        <dbReference type="Proteomes" id="UP001239994"/>
    </source>
</evidence>
<feature type="compositionally biased region" description="Basic and acidic residues" evidence="1">
    <location>
        <begin position="1066"/>
        <end position="1079"/>
    </location>
</feature>
<organism evidence="3 4">
    <name type="scientific">Electrophorus voltai</name>
    <dbReference type="NCBI Taxonomy" id="2609070"/>
    <lineage>
        <taxon>Eukaryota</taxon>
        <taxon>Metazoa</taxon>
        <taxon>Chordata</taxon>
        <taxon>Craniata</taxon>
        <taxon>Vertebrata</taxon>
        <taxon>Euteleostomi</taxon>
        <taxon>Actinopterygii</taxon>
        <taxon>Neopterygii</taxon>
        <taxon>Teleostei</taxon>
        <taxon>Ostariophysi</taxon>
        <taxon>Gymnotiformes</taxon>
        <taxon>Gymnotoidei</taxon>
        <taxon>Gymnotidae</taxon>
        <taxon>Electrophorus</taxon>
    </lineage>
</organism>
<dbReference type="GO" id="GO:0005524">
    <property type="term" value="F:ATP binding"/>
    <property type="evidence" value="ECO:0007669"/>
    <property type="project" value="InterPro"/>
</dbReference>
<feature type="region of interest" description="Disordered" evidence="1">
    <location>
        <begin position="1498"/>
        <end position="1598"/>
    </location>
</feature>
<accession>A0AAD8ZXI1</accession>
<dbReference type="InterPro" id="IPR003593">
    <property type="entry name" value="AAA+_ATPase"/>
</dbReference>
<keyword evidence="4" id="KW-1185">Reference proteome</keyword>
<dbReference type="GO" id="GO:0061860">
    <property type="term" value="F:DNA clamp unloader activity"/>
    <property type="evidence" value="ECO:0007669"/>
    <property type="project" value="TreeGrafter"/>
</dbReference>
<feature type="compositionally biased region" description="Polar residues" evidence="1">
    <location>
        <begin position="1253"/>
        <end position="1273"/>
    </location>
</feature>
<dbReference type="PANTHER" id="PTHR23389:SF21">
    <property type="entry name" value="ATPASE FAMILY AAA DOMAIN-CONTAINING PROTEIN 5"/>
    <property type="match status" value="1"/>
</dbReference>
<feature type="region of interest" description="Disordered" evidence="1">
    <location>
        <begin position="411"/>
        <end position="583"/>
    </location>
</feature>
<dbReference type="EMBL" id="JAROKS010000003">
    <property type="protein sequence ID" value="KAK1805175.1"/>
    <property type="molecule type" value="Genomic_DNA"/>
</dbReference>
<dbReference type="Proteomes" id="UP001239994">
    <property type="component" value="Unassembled WGS sequence"/>
</dbReference>
<dbReference type="PANTHER" id="PTHR23389">
    <property type="entry name" value="CHROMOSOME TRANSMISSION FIDELITY FACTOR 18"/>
    <property type="match status" value="1"/>
</dbReference>
<feature type="domain" description="AAA+ ATPase" evidence="2">
    <location>
        <begin position="1101"/>
        <end position="1349"/>
    </location>
</feature>
<protein>
    <recommendedName>
        <fullName evidence="2">AAA+ ATPase domain-containing protein</fullName>
    </recommendedName>
</protein>
<dbReference type="SMART" id="SM00382">
    <property type="entry name" value="AAA"/>
    <property type="match status" value="1"/>
</dbReference>
<gene>
    <name evidence="3" type="ORF">P4O66_019523</name>
</gene>
<dbReference type="GO" id="GO:0005634">
    <property type="term" value="C:nucleus"/>
    <property type="evidence" value="ECO:0007669"/>
    <property type="project" value="TreeGrafter"/>
</dbReference>
<feature type="region of interest" description="Disordered" evidence="1">
    <location>
        <begin position="17"/>
        <end position="85"/>
    </location>
</feature>
<feature type="compositionally biased region" description="Basic residues" evidence="1">
    <location>
        <begin position="223"/>
        <end position="232"/>
    </location>
</feature>
<feature type="compositionally biased region" description="Basic and acidic residues" evidence="1">
    <location>
        <begin position="433"/>
        <end position="450"/>
    </location>
</feature>
<feature type="compositionally biased region" description="Basic and acidic residues" evidence="1">
    <location>
        <begin position="109"/>
        <end position="118"/>
    </location>
</feature>
<sequence>MAGVAAMAAVIEDFEATQPCKKLKKDDDPPPTRTITNYFMPLTRGVEKPFSPPRSNNIMDYFRKTSPAQEKPGKNSSQKYSPLQSTESSVCQEGCVKSGKAQRQKRPGKFKEQNKLQKEQHDVLTDSCAVMETPTEHLVKGGGCICVPGNDTAALLSQISDIILDEEPLKTKNTETCVNDRTVKDVLPSYKGKTLDNPTQEGVNIGNDDASTREDKCRGGKSVVRKSKKSKASRSELCNAEHEQSLRDASLEVHVDETSILNCSTITVSFEDFLQSQKEEEDTAVPESDTSAVDALSITKNGSDMVFEAPQLSPRTLTVLAEVHPISPNHESAKGSELRIASIFSKTKKECQVKNLKTSSTNPLVSVDVLPDLKRKSNVVVQEEDLELFVVEASNSPKCTKEERKQFMNAFKQPSQDGAKGKSIKGSGTLKQAQEKVPETNEKEPGEKTAENMPDVTISQSMEPEDPSSVGKNGNKSVKKSRKDSSEDVSLPTPKQEELSTSVEMGMESGCTDEGNRRTARELRRSSRQHTCRQTTAVPKRDPSSCKTRSQKKAEGSAVSQEHPAQASTPRTHGPKNGVYRAEMLYPLDKRESPIRMKITRLFPSSDTKAGDFEISSPLSVQESDSMKKRKRAKRLIQKAKALKQSKEAVAGEMSPVRRSVRSKESVKINYCEDEDSVVFLEDDLSSIAPTSEESQKMVRSLNDVLGKKIPQSKASKKTTASKLGPLFLEKKLQRPSAVISIFDDSSCDSPENSQDDEQFRAKREFLKSGLPESFKKQIAKTAANREAYTKACTSFQPVVHVQQKLIDCSIWTLPWPESPLLHRLKEFYHLSSMPPVFLDRLANHPTLPVQITCRERVSVWQENFTETIRQLLLDKIATSNPSFPAQRFFTRILKRHKDYSLQIPAEPEDGSNMAFSAGSNECVGGKRKRVYEEGRAGKQAKKQRSSHTAEEPIVISESPVSEHGGPGEAADTPTHRRGRKRQSRRSKQNEGEHKSVVLLTPEKIQCDSPVDSSTTGTVGAKDGVREDVLWTEKYQPQHSSDIIGNMASVGKVHSWLKEWKLRANREERRKRQEQKQGDDSNDSWLGDDGVEELAEDEDQLCNTLLITGPTGIGKTAAVYACAQELGFKVFEVNCSSQRSGRQILSQLKEATQSHQVDIQGVNTNKPTYFNSYSTWGNASKLGCSPRKVNSPRTVVSSPRKPPQSPRGAILRKRNLAPTSLASFFKMGGKPEARGAASQDREAQRHCPKKSANMAQVSCKSQEPDSQSSVEEQGKKTATSLILFEEVDVIFEDDSGFLAAVKTFMTTTKRPVILTTSDTTFSTVFDGYFDEIPFKAPTVDHVASYLQLLCLAENVRTDTRDLVDLLHWNSCDIRQSLLHLQFWSRSGGGHQVQQRISLAEAPEVEVKREAVEVENISSGRELHPASLPPCHTGCTESVLGLLNIQQEKTVEDLFRCEPTAVETLRSWDLLSETERRGVNLLYTNLEVLLPLPTRRLPEPTLDLQPGPNPDPQPGLLARHGSKVENDENTANMSPLKVSSRMRQKKQLYADHKNALNSDSESDEGFLSLPNPNCDAAGDHTLRPAQGQEPRASKAAPVRAMRVKLADTERKKSKPVSQCLSSLAEYLDYVSFMDSALHFQPRTAEGACRPQSFNWTGAAVKSGMTDEVCLESGGYTSAFDSKEIHAMLGSLSFWKCRAGISKAWTVAQELEEQIRKEAVEELTLPIASHRQNFSLAQSTLCEPRVMEVRRDVMSTVLTSRSFCTLGNRLAAVMDHLPSLRTICRSERLKEQGRVKRRFMHYFNTINLDLPKSTIQQLGSDFP</sequence>
<feature type="compositionally biased region" description="Basic and acidic residues" evidence="1">
    <location>
        <begin position="514"/>
        <end position="525"/>
    </location>
</feature>
<feature type="region of interest" description="Disordered" evidence="1">
    <location>
        <begin position="1183"/>
        <end position="1210"/>
    </location>
</feature>
<feature type="region of interest" description="Disordered" evidence="1">
    <location>
        <begin position="189"/>
        <end position="243"/>
    </location>
</feature>
<feature type="compositionally biased region" description="Polar residues" evidence="1">
    <location>
        <begin position="74"/>
        <end position="85"/>
    </location>
</feature>
<dbReference type="InterPro" id="IPR027417">
    <property type="entry name" value="P-loop_NTPase"/>
</dbReference>
<feature type="region of interest" description="Disordered" evidence="1">
    <location>
        <begin position="98"/>
        <end position="118"/>
    </location>
</feature>
<feature type="region of interest" description="Disordered" evidence="1">
    <location>
        <begin position="934"/>
        <end position="1021"/>
    </location>
</feature>
<proteinExistence type="predicted"/>
<feature type="region of interest" description="Disordered" evidence="1">
    <location>
        <begin position="1230"/>
        <end position="1273"/>
    </location>
</feature>
<evidence type="ECO:0000259" key="2">
    <source>
        <dbReference type="SMART" id="SM00382"/>
    </source>
</evidence>
<dbReference type="CDD" id="cd00009">
    <property type="entry name" value="AAA"/>
    <property type="match status" value="1"/>
</dbReference>
<reference evidence="3" key="1">
    <citation type="submission" date="2023-03" db="EMBL/GenBank/DDBJ databases">
        <title>Electrophorus voltai genome.</title>
        <authorList>
            <person name="Bian C."/>
        </authorList>
    </citation>
    <scope>NUCLEOTIDE SEQUENCE</scope>
    <source>
        <strain evidence="3">CB-2022</strain>
        <tissue evidence="3">Muscle</tissue>
    </source>
</reference>
<dbReference type="SUPFAM" id="SSF52540">
    <property type="entry name" value="P-loop containing nucleoside triphosphate hydrolases"/>
    <property type="match status" value="1"/>
</dbReference>
<dbReference type="Gene3D" id="3.40.50.300">
    <property type="entry name" value="P-loop containing nucleotide triphosphate hydrolases"/>
    <property type="match status" value="2"/>
</dbReference>
<name>A0AAD8ZXI1_9TELE</name>
<dbReference type="InterPro" id="IPR003959">
    <property type="entry name" value="ATPase_AAA_core"/>
</dbReference>
<dbReference type="GO" id="GO:0003677">
    <property type="term" value="F:DNA binding"/>
    <property type="evidence" value="ECO:0007669"/>
    <property type="project" value="TreeGrafter"/>
</dbReference>
<evidence type="ECO:0000256" key="1">
    <source>
        <dbReference type="SAM" id="MobiDB-lite"/>
    </source>
</evidence>